<keyword evidence="5" id="KW-0804">Transcription</keyword>
<evidence type="ECO:0000256" key="6">
    <source>
        <dbReference type="ARBA" id="ARBA00023242"/>
    </source>
</evidence>
<sequence length="264" mass="27791">MALDQLITSPDWPAAAASQYMPAAELGGVLGSHMINTPAAGVLLGLGHQIQQQEIIDNHGDMISSTTKEGLFGNYAEIINKNDDAVSAVIREDETARLGLLHYGVVTAANPLPRHHHHHHHQQQQQLASPVHAAVEASSTAMLPFTTAAVTTTTTNSAIADQLQGAGLLDAGLLQGGVGAATPLPSATVVALSRDAVTMCVKTTSYSFPAMMHLSVKMFGESAVLVRNTGETVLVDDSGVTVEPLQHGAFYYVLATEDAVQWIN</sequence>
<keyword evidence="6" id="KW-0539">Nucleus</keyword>
<dbReference type="GO" id="GO:0050793">
    <property type="term" value="P:regulation of developmental process"/>
    <property type="evidence" value="ECO:0007669"/>
    <property type="project" value="InterPro"/>
</dbReference>
<reference evidence="9" key="3">
    <citation type="submission" date="2015-04" db="UniProtKB">
        <authorList>
            <consortium name="EnsemblPlants"/>
        </authorList>
    </citation>
    <scope>IDENTIFICATION</scope>
</reference>
<evidence type="ECO:0000313" key="10">
    <source>
        <dbReference type="Proteomes" id="UP000032180"/>
    </source>
</evidence>
<dbReference type="Proteomes" id="UP000032180">
    <property type="component" value="Chromosome 5"/>
</dbReference>
<name>A0A0D9WJS3_9ORYZ</name>
<keyword evidence="4" id="KW-0371">Homeobox</keyword>
<reference evidence="10" key="2">
    <citation type="submission" date="2013-12" db="EMBL/GenBank/DDBJ databases">
        <authorList>
            <person name="Yu Y."/>
            <person name="Lee S."/>
            <person name="de Baynast K."/>
            <person name="Wissotski M."/>
            <person name="Liu L."/>
            <person name="Talag J."/>
            <person name="Goicoechea J."/>
            <person name="Angelova A."/>
            <person name="Jetty R."/>
            <person name="Kudrna D."/>
            <person name="Golser W."/>
            <person name="Rivera L."/>
            <person name="Zhang J."/>
            <person name="Wing R."/>
        </authorList>
    </citation>
    <scope>NUCLEOTIDE SEQUENCE</scope>
</reference>
<proteinExistence type="inferred from homology"/>
<dbReference type="HOGENOM" id="CLU_1055072_0_0_1"/>
<evidence type="ECO:0000256" key="5">
    <source>
        <dbReference type="ARBA" id="ARBA00023163"/>
    </source>
</evidence>
<dbReference type="GO" id="GO:0003700">
    <property type="term" value="F:DNA-binding transcription factor activity"/>
    <property type="evidence" value="ECO:0007669"/>
    <property type="project" value="InterPro"/>
</dbReference>
<keyword evidence="10" id="KW-1185">Reference proteome</keyword>
<dbReference type="AlphaFoldDB" id="A0A0D9WJS3"/>
<evidence type="ECO:0000313" key="9">
    <source>
        <dbReference type="EnsemblPlants" id="LPERR05G21520.1"/>
    </source>
</evidence>
<feature type="region of interest" description="Disordered" evidence="8">
    <location>
        <begin position="112"/>
        <end position="131"/>
    </location>
</feature>
<protein>
    <submittedName>
        <fullName evidence="9">Uncharacterized protein</fullName>
    </submittedName>
</protein>
<dbReference type="GO" id="GO:0003677">
    <property type="term" value="F:DNA binding"/>
    <property type="evidence" value="ECO:0007669"/>
    <property type="project" value="UniProtKB-KW"/>
</dbReference>
<reference evidence="9 10" key="1">
    <citation type="submission" date="2012-08" db="EMBL/GenBank/DDBJ databases">
        <title>Oryza genome evolution.</title>
        <authorList>
            <person name="Wing R.A."/>
        </authorList>
    </citation>
    <scope>NUCLEOTIDE SEQUENCE</scope>
</reference>
<feature type="compositionally biased region" description="Basic residues" evidence="8">
    <location>
        <begin position="113"/>
        <end position="122"/>
    </location>
</feature>
<evidence type="ECO:0000256" key="8">
    <source>
        <dbReference type="SAM" id="MobiDB-lite"/>
    </source>
</evidence>
<evidence type="ECO:0000256" key="2">
    <source>
        <dbReference type="ARBA" id="ARBA00023015"/>
    </source>
</evidence>
<keyword evidence="2" id="KW-0805">Transcription regulation</keyword>
<dbReference type="PANTHER" id="PTHR47288">
    <property type="entry name" value="WUSCHEL-RELATED HOMEOBOX 9"/>
    <property type="match status" value="1"/>
</dbReference>
<dbReference type="eggNOG" id="ENOG502QVSY">
    <property type="taxonomic scope" value="Eukaryota"/>
</dbReference>
<dbReference type="PANTHER" id="PTHR47288:SF2">
    <property type="entry name" value="WUSCHEL-RELATED HOMEOBOX 12"/>
    <property type="match status" value="1"/>
</dbReference>
<evidence type="ECO:0000256" key="1">
    <source>
        <dbReference type="ARBA" id="ARBA00022473"/>
    </source>
</evidence>
<organism evidence="9 10">
    <name type="scientific">Leersia perrieri</name>
    <dbReference type="NCBI Taxonomy" id="77586"/>
    <lineage>
        <taxon>Eukaryota</taxon>
        <taxon>Viridiplantae</taxon>
        <taxon>Streptophyta</taxon>
        <taxon>Embryophyta</taxon>
        <taxon>Tracheophyta</taxon>
        <taxon>Spermatophyta</taxon>
        <taxon>Magnoliopsida</taxon>
        <taxon>Liliopsida</taxon>
        <taxon>Poales</taxon>
        <taxon>Poaceae</taxon>
        <taxon>BOP clade</taxon>
        <taxon>Oryzoideae</taxon>
        <taxon>Oryzeae</taxon>
        <taxon>Oryzinae</taxon>
        <taxon>Leersia</taxon>
    </lineage>
</organism>
<evidence type="ECO:0000256" key="3">
    <source>
        <dbReference type="ARBA" id="ARBA00023125"/>
    </source>
</evidence>
<dbReference type="InterPro" id="IPR044557">
    <property type="entry name" value="WOX8/9-like"/>
</dbReference>
<evidence type="ECO:0000256" key="4">
    <source>
        <dbReference type="ARBA" id="ARBA00023155"/>
    </source>
</evidence>
<comment type="similarity">
    <text evidence="7">Belongs to the WUS homeobox family.</text>
</comment>
<accession>A0A0D9WJS3</accession>
<keyword evidence="1" id="KW-0217">Developmental protein</keyword>
<evidence type="ECO:0000256" key="7">
    <source>
        <dbReference type="ARBA" id="ARBA00024040"/>
    </source>
</evidence>
<dbReference type="EnsemblPlants" id="LPERR05G21520.1">
    <property type="protein sequence ID" value="LPERR05G21520.1"/>
    <property type="gene ID" value="LPERR05G21520"/>
</dbReference>
<keyword evidence="3" id="KW-0238">DNA-binding</keyword>
<dbReference type="Gramene" id="LPERR05G21520.1">
    <property type="protein sequence ID" value="LPERR05G21520.1"/>
    <property type="gene ID" value="LPERR05G21520"/>
</dbReference>